<dbReference type="PIRSF" id="PIRSF000747">
    <property type="entry name" value="RPB5"/>
    <property type="match status" value="1"/>
</dbReference>
<name>A0AAD9HZN8_9PEZI</name>
<dbReference type="HAMAP" id="MF_00025">
    <property type="entry name" value="RNApol_Rpo5_RPB5"/>
    <property type="match status" value="1"/>
</dbReference>
<proteinExistence type="inferred from homology"/>
<feature type="domain" description="RNA polymerase subunit H/Rpb5 C-terminal" evidence="6">
    <location>
        <begin position="159"/>
        <end position="231"/>
    </location>
</feature>
<evidence type="ECO:0000256" key="1">
    <source>
        <dbReference type="ARBA" id="ARBA00004123"/>
    </source>
</evidence>
<evidence type="ECO:0000256" key="3">
    <source>
        <dbReference type="ARBA" id="ARBA00023163"/>
    </source>
</evidence>
<dbReference type="GO" id="GO:0006367">
    <property type="term" value="P:transcription initiation at RNA polymerase II promoter"/>
    <property type="evidence" value="ECO:0007669"/>
    <property type="project" value="UniProtKB-ARBA"/>
</dbReference>
<organism evidence="8 9">
    <name type="scientific">Phyllachora maydis</name>
    <dbReference type="NCBI Taxonomy" id="1825666"/>
    <lineage>
        <taxon>Eukaryota</taxon>
        <taxon>Fungi</taxon>
        <taxon>Dikarya</taxon>
        <taxon>Ascomycota</taxon>
        <taxon>Pezizomycotina</taxon>
        <taxon>Sordariomycetes</taxon>
        <taxon>Sordariomycetidae</taxon>
        <taxon>Phyllachorales</taxon>
        <taxon>Phyllachoraceae</taxon>
        <taxon>Phyllachora</taxon>
    </lineage>
</organism>
<protein>
    <recommendedName>
        <fullName evidence="2">DNA-directed RNA polymerases I, II, and III subunit RPABC1</fullName>
    </recommendedName>
</protein>
<evidence type="ECO:0000313" key="9">
    <source>
        <dbReference type="Proteomes" id="UP001217918"/>
    </source>
</evidence>
<dbReference type="FunFam" id="3.90.940.20:FF:000001">
    <property type="entry name" value="DNA-directed RNA polymerases I, II, and III subunit RPABC1"/>
    <property type="match status" value="1"/>
</dbReference>
<dbReference type="NCBIfam" id="NF007129">
    <property type="entry name" value="PRK09570.1"/>
    <property type="match status" value="1"/>
</dbReference>
<evidence type="ECO:0000256" key="5">
    <source>
        <dbReference type="ARBA" id="ARBA00025765"/>
    </source>
</evidence>
<keyword evidence="9" id="KW-1185">Reference proteome</keyword>
<dbReference type="InterPro" id="IPR036710">
    <property type="entry name" value="RNA_pol_Rpb5_N_sf"/>
</dbReference>
<evidence type="ECO:0000313" key="8">
    <source>
        <dbReference type="EMBL" id="KAK2067722.1"/>
    </source>
</evidence>
<dbReference type="GO" id="GO:0003677">
    <property type="term" value="F:DNA binding"/>
    <property type="evidence" value="ECO:0007669"/>
    <property type="project" value="InterPro"/>
</dbReference>
<dbReference type="Gene3D" id="3.40.1340.10">
    <property type="entry name" value="RNA polymerase, Rpb5, N-terminal domain"/>
    <property type="match status" value="1"/>
</dbReference>
<dbReference type="FunFam" id="3.40.1340.10:FF:000002">
    <property type="entry name" value="DNA-directed RNA polymerases I, II, and III subunit RPABC1"/>
    <property type="match status" value="1"/>
</dbReference>
<dbReference type="GO" id="GO:0005665">
    <property type="term" value="C:RNA polymerase II, core complex"/>
    <property type="evidence" value="ECO:0007669"/>
    <property type="project" value="UniProtKB-ARBA"/>
</dbReference>
<dbReference type="PANTHER" id="PTHR10535">
    <property type="entry name" value="DNA-DIRECTED RNA POLYMERASES I, II, AND III SUBUNIT RPABC1"/>
    <property type="match status" value="1"/>
</dbReference>
<dbReference type="InterPro" id="IPR000783">
    <property type="entry name" value="RNA_pol_subH/Rpb5_C"/>
</dbReference>
<comment type="caution">
    <text evidence="8">The sequence shown here is derived from an EMBL/GenBank/DDBJ whole genome shotgun (WGS) entry which is preliminary data.</text>
</comment>
<dbReference type="SUPFAM" id="SSF55287">
    <property type="entry name" value="RPB5-like RNA polymerase subunit"/>
    <property type="match status" value="1"/>
</dbReference>
<dbReference type="GO" id="GO:0005666">
    <property type="term" value="C:RNA polymerase III complex"/>
    <property type="evidence" value="ECO:0007669"/>
    <property type="project" value="TreeGrafter"/>
</dbReference>
<dbReference type="Pfam" id="PF01191">
    <property type="entry name" value="RNA_pol_Rpb5_C"/>
    <property type="match status" value="1"/>
</dbReference>
<keyword evidence="4" id="KW-0539">Nucleus</keyword>
<evidence type="ECO:0000256" key="4">
    <source>
        <dbReference type="ARBA" id="ARBA00023242"/>
    </source>
</evidence>
<dbReference type="Gene3D" id="3.90.940.20">
    <property type="entry name" value="RPB5-like RNA polymerase subunit"/>
    <property type="match status" value="1"/>
</dbReference>
<dbReference type="Pfam" id="PF03871">
    <property type="entry name" value="RNA_pol_Rpb5_N"/>
    <property type="match status" value="1"/>
</dbReference>
<dbReference type="GO" id="GO:0006362">
    <property type="term" value="P:transcription elongation by RNA polymerase I"/>
    <property type="evidence" value="ECO:0007669"/>
    <property type="project" value="TreeGrafter"/>
</dbReference>
<dbReference type="SUPFAM" id="SSF53036">
    <property type="entry name" value="Eukaryotic RPB5 N-terminal domain"/>
    <property type="match status" value="1"/>
</dbReference>
<comment type="subcellular location">
    <subcellularLocation>
        <location evidence="1">Nucleus</location>
    </subcellularLocation>
</comment>
<dbReference type="InterPro" id="IPR014381">
    <property type="entry name" value="Arch_Rpo5/euc_Rpb5"/>
</dbReference>
<reference evidence="8" key="1">
    <citation type="journal article" date="2023" name="Mol. Plant Microbe Interact.">
        <title>Elucidating the Obligate Nature and Biological Capacity of an Invasive Fungal Corn Pathogen.</title>
        <authorList>
            <person name="MacCready J.S."/>
            <person name="Roggenkamp E.M."/>
            <person name="Gdanetz K."/>
            <person name="Chilvers M.I."/>
        </authorList>
    </citation>
    <scope>NUCLEOTIDE SEQUENCE</scope>
    <source>
        <strain evidence="8">PM02</strain>
    </source>
</reference>
<dbReference type="PROSITE" id="PS01110">
    <property type="entry name" value="RNA_POL_H_23KD"/>
    <property type="match status" value="1"/>
</dbReference>
<keyword evidence="3" id="KW-0804">Transcription</keyword>
<dbReference type="EMBL" id="JAQQPM010000001">
    <property type="protein sequence ID" value="KAK2067722.1"/>
    <property type="molecule type" value="Genomic_DNA"/>
</dbReference>
<dbReference type="PANTHER" id="PTHR10535:SF0">
    <property type="entry name" value="DNA-DIRECTED RNA POLYMERASES I, II, AND III SUBUNIT RPABC1"/>
    <property type="match status" value="1"/>
</dbReference>
<feature type="domain" description="RNA polymerase Rpb5 N-terminal" evidence="7">
    <location>
        <begin position="11"/>
        <end position="114"/>
    </location>
</feature>
<evidence type="ECO:0000256" key="2">
    <source>
        <dbReference type="ARBA" id="ARBA00020809"/>
    </source>
</evidence>
<dbReference type="GO" id="GO:0042797">
    <property type="term" value="P:tRNA transcription by RNA polymerase III"/>
    <property type="evidence" value="ECO:0007669"/>
    <property type="project" value="TreeGrafter"/>
</dbReference>
<dbReference type="Proteomes" id="UP001217918">
    <property type="component" value="Unassembled WGS sequence"/>
</dbReference>
<dbReference type="GO" id="GO:0005736">
    <property type="term" value="C:RNA polymerase I complex"/>
    <property type="evidence" value="ECO:0007669"/>
    <property type="project" value="UniProtKB-ARBA"/>
</dbReference>
<dbReference type="InterPro" id="IPR020608">
    <property type="entry name" value="RNA_pol_subH/Rpb5_CS"/>
</dbReference>
<dbReference type="GO" id="GO:0003899">
    <property type="term" value="F:DNA-directed RNA polymerase activity"/>
    <property type="evidence" value="ECO:0007669"/>
    <property type="project" value="InterPro"/>
</dbReference>
<dbReference type="InterPro" id="IPR035913">
    <property type="entry name" value="RPB5-like_sf"/>
</dbReference>
<accession>A0AAD9HZN8</accession>
<evidence type="ECO:0000259" key="6">
    <source>
        <dbReference type="Pfam" id="PF01191"/>
    </source>
</evidence>
<comment type="similarity">
    <text evidence="5">Belongs to the archaeal Rpo5/eukaryotic RPB5 RNA polymerase subunit family.</text>
</comment>
<dbReference type="InterPro" id="IPR005571">
    <property type="entry name" value="RNA_pol_Rpb5_N"/>
</dbReference>
<evidence type="ECO:0000259" key="7">
    <source>
        <dbReference type="Pfam" id="PF03871"/>
    </source>
</evidence>
<gene>
    <name evidence="8" type="ORF">P8C59_001435</name>
</gene>
<dbReference type="AlphaFoldDB" id="A0AAD9HZN8"/>
<sequence length="232" mass="26873">MDHDDFNANSKEVTKVWRAWRTVHQMIQDRGYELAEDEMRMSLQHFRDEFTNNGSINFPKLSFSARPSEDMIRKFTPPATAATPSPETECGTIWIEFCAERTSVGVGHIKKFISYCTDNRYRAGIFITAVALSPQTRKVISATQSYAQVECFLEDELLVNITHHELVPKHILLSKEEKMALLRRYRLKETQLPRIQQKDPVARYLGLRRGQVVKIIRESETAGRYASYRLCV</sequence>